<dbReference type="GO" id="GO:0045892">
    <property type="term" value="P:negative regulation of DNA-templated transcription"/>
    <property type="evidence" value="ECO:0007669"/>
    <property type="project" value="InterPro"/>
</dbReference>
<keyword evidence="3" id="KW-0678">Repressor</keyword>
<evidence type="ECO:0000256" key="9">
    <source>
        <dbReference type="SAM" id="MobiDB-lite"/>
    </source>
</evidence>
<evidence type="ECO:0000256" key="1">
    <source>
        <dbReference type="ARBA" id="ARBA00005322"/>
    </source>
</evidence>
<evidence type="ECO:0000256" key="3">
    <source>
        <dbReference type="ARBA" id="ARBA00022491"/>
    </source>
</evidence>
<evidence type="ECO:0000313" key="12">
    <source>
        <dbReference type="Proteomes" id="UP000005615"/>
    </source>
</evidence>
<evidence type="ECO:0000259" key="10">
    <source>
        <dbReference type="Pfam" id="PF04316"/>
    </source>
</evidence>
<keyword evidence="12" id="KW-1185">Reference proteome</keyword>
<dbReference type="InterPro" id="IPR031316">
    <property type="entry name" value="FlgM_C"/>
</dbReference>
<dbReference type="NCBIfam" id="TIGR03824">
    <property type="entry name" value="FlgM_jcvi"/>
    <property type="match status" value="1"/>
</dbReference>
<comment type="caution">
    <text evidence="11">The sequence shown here is derived from an EMBL/GenBank/DDBJ whole genome shotgun (WGS) entry which is preliminary data.</text>
</comment>
<keyword evidence="5" id="KW-0805">Transcription regulation</keyword>
<dbReference type="Proteomes" id="UP000005615">
    <property type="component" value="Unassembled WGS sequence"/>
</dbReference>
<comment type="function">
    <text evidence="7">Responsible for the coupling of flagellin expression to flagellar assembly by preventing expression of the flagellin genes when a component of the middle class of proteins is defective. It negatively regulates flagellar genes by inhibiting the activity of FliA by directly binding to FliA.</text>
</comment>
<dbReference type="EMBL" id="AEIG01000134">
    <property type="protein sequence ID" value="EGG28302.1"/>
    <property type="molecule type" value="Genomic_DNA"/>
</dbReference>
<proteinExistence type="inferred from homology"/>
<organism evidence="11 12">
    <name type="scientific">Aequoribacter fuscus</name>
    <dbReference type="NCBI Taxonomy" id="2518989"/>
    <lineage>
        <taxon>Bacteria</taxon>
        <taxon>Pseudomonadati</taxon>
        <taxon>Pseudomonadota</taxon>
        <taxon>Gammaproteobacteria</taxon>
        <taxon>Cellvibrionales</taxon>
        <taxon>Halieaceae</taxon>
        <taxon>Aequoribacter</taxon>
    </lineage>
</organism>
<keyword evidence="4" id="KW-1005">Bacterial flagellum biogenesis</keyword>
<accession>F3L5U7</accession>
<gene>
    <name evidence="11" type="ORF">IMCC3088_496</name>
</gene>
<dbReference type="InterPro" id="IPR035890">
    <property type="entry name" value="Anti-sigma-28_factor_FlgM_sf"/>
</dbReference>
<keyword evidence="6" id="KW-0804">Transcription</keyword>
<dbReference type="Pfam" id="PF04316">
    <property type="entry name" value="FlgM"/>
    <property type="match status" value="1"/>
</dbReference>
<dbReference type="InterPro" id="IPR007412">
    <property type="entry name" value="FlgM"/>
</dbReference>
<protein>
    <recommendedName>
        <fullName evidence="2">Negative regulator of flagellin synthesis</fullName>
    </recommendedName>
    <alternativeName>
        <fullName evidence="8">Anti-sigma-28 factor</fullName>
    </alternativeName>
</protein>
<dbReference type="GO" id="GO:0044781">
    <property type="term" value="P:bacterial-type flagellum organization"/>
    <property type="evidence" value="ECO:0007669"/>
    <property type="project" value="UniProtKB-KW"/>
</dbReference>
<sequence length="100" mass="10781">MTNISDVMSSFSKAAMGQKVDKPLKQDTQAQGTMSDAPQQAVVKHDQVDFSPQVSNILENASFDRAKVEAIKEAIQNGNYPLDARKIAESMAGLEKLIGG</sequence>
<dbReference type="RefSeq" id="WP_009577241.1">
    <property type="nucleotide sequence ID" value="NZ_AEIG01000134.1"/>
</dbReference>
<reference evidence="11 12" key="1">
    <citation type="journal article" date="2011" name="J. Bacteriol.">
        <title>Genome sequence of strain IMCC3088, a proteorhodopsin-containing marine bacterium belonging to the OM60/NOR5 clade.</title>
        <authorList>
            <person name="Jang Y."/>
            <person name="Oh H.M."/>
            <person name="Kang I."/>
            <person name="Lee K."/>
            <person name="Yang S.J."/>
            <person name="Cho J.C."/>
        </authorList>
    </citation>
    <scope>NUCLEOTIDE SEQUENCE [LARGE SCALE GENOMIC DNA]</scope>
    <source>
        <strain evidence="11 12">IMCC3088</strain>
    </source>
</reference>
<feature type="compositionally biased region" description="Polar residues" evidence="9">
    <location>
        <begin position="1"/>
        <end position="12"/>
    </location>
</feature>
<comment type="similarity">
    <text evidence="1">Belongs to the FlgM family.</text>
</comment>
<dbReference type="SUPFAM" id="SSF101498">
    <property type="entry name" value="Anti-sigma factor FlgM"/>
    <property type="match status" value="1"/>
</dbReference>
<dbReference type="STRING" id="2518989.IMCC3088_496"/>
<evidence type="ECO:0000256" key="6">
    <source>
        <dbReference type="ARBA" id="ARBA00023163"/>
    </source>
</evidence>
<evidence type="ECO:0000256" key="8">
    <source>
        <dbReference type="ARBA" id="ARBA00030117"/>
    </source>
</evidence>
<evidence type="ECO:0000256" key="7">
    <source>
        <dbReference type="ARBA" id="ARBA00024739"/>
    </source>
</evidence>
<name>F3L5U7_9GAMM</name>
<evidence type="ECO:0000256" key="4">
    <source>
        <dbReference type="ARBA" id="ARBA00022795"/>
    </source>
</evidence>
<evidence type="ECO:0000256" key="5">
    <source>
        <dbReference type="ARBA" id="ARBA00023015"/>
    </source>
</evidence>
<dbReference type="AlphaFoldDB" id="F3L5U7"/>
<evidence type="ECO:0000256" key="2">
    <source>
        <dbReference type="ARBA" id="ARBA00017823"/>
    </source>
</evidence>
<feature type="region of interest" description="Disordered" evidence="9">
    <location>
        <begin position="1"/>
        <end position="42"/>
    </location>
</feature>
<evidence type="ECO:0000313" key="11">
    <source>
        <dbReference type="EMBL" id="EGG28302.1"/>
    </source>
</evidence>
<feature type="domain" description="Anti-sigma-28 factor FlgM C-terminal" evidence="10">
    <location>
        <begin position="46"/>
        <end position="92"/>
    </location>
</feature>
<feature type="compositionally biased region" description="Polar residues" evidence="9">
    <location>
        <begin position="26"/>
        <end position="38"/>
    </location>
</feature>
<dbReference type="OrthoDB" id="5298032at2"/>